<evidence type="ECO:0000313" key="3">
    <source>
        <dbReference type="Proteomes" id="UP000009376"/>
    </source>
</evidence>
<dbReference type="Pfam" id="PF13518">
    <property type="entry name" value="HTH_28"/>
    <property type="match status" value="1"/>
</dbReference>
<feature type="domain" description="Insertion element IS150 protein InsJ-like helix-turn-helix" evidence="1">
    <location>
        <begin position="66"/>
        <end position="103"/>
    </location>
</feature>
<organism evidence="2 3">
    <name type="scientific">Candidatus Parvarchaeum acidophilus ARMAN-5</name>
    <dbReference type="NCBI Taxonomy" id="662762"/>
    <lineage>
        <taxon>Archaea</taxon>
        <taxon>Candidatus Parvarchaeota</taxon>
        <taxon>Candidatus Parvarchaeum</taxon>
    </lineage>
</organism>
<protein>
    <submittedName>
        <fullName evidence="2">Resolvase helix-turn-helix domain protein</fullName>
    </submittedName>
</protein>
<dbReference type="Proteomes" id="UP000009376">
    <property type="component" value="Unassembled WGS sequence"/>
</dbReference>
<dbReference type="InterPro" id="IPR055247">
    <property type="entry name" value="InsJ-like_HTH"/>
</dbReference>
<proteinExistence type="predicted"/>
<name>D6GWT8_PARA5</name>
<reference evidence="2 3" key="1">
    <citation type="journal article" date="2010" name="Proc. Natl. Acad. Sci. U.S.A.">
        <title>Enigmatic, ultrasmall, uncultivated Archaea.</title>
        <authorList>
            <person name="Baker B.J."/>
            <person name="Comolli L.R."/>
            <person name="Dick G.J."/>
            <person name="Hauser L.J."/>
            <person name="Hyatt D."/>
            <person name="Dill B.D."/>
            <person name="Land M.L."/>
            <person name="Verberkmoes N.C."/>
            <person name="Hettich R.L."/>
            <person name="Banfield J.F."/>
        </authorList>
    </citation>
    <scope>NUCLEOTIDE SEQUENCE [LARGE SCALE GENOMIC DNA]</scope>
</reference>
<sequence>MVEDQVKMVPLGGYPKKLREKAIELQKRGYSKVKIAEALGLGRTTVRRWLKSGVHPYFKPHTLELKQEAIDLVKSGISRKEVAEKLGISYFTIVFWVREINTWQIHRVYPSKLKRKVRKLAKTGITKRRIAINFNLPYHKVLAWTSDIDGNKYTYLNKLFDKGYIIAKPNEVVTLRWLCVNLPQIRHVVIGRKHVFFLQDSVEKAMKGYLESKKLNYLSSQRLARIRSLFFAAKAR</sequence>
<gene>
    <name evidence="2" type="ORF">BJBARM5_0965</name>
</gene>
<dbReference type="EMBL" id="GG745608">
    <property type="protein sequence ID" value="EFD92331.1"/>
    <property type="molecule type" value="Genomic_DNA"/>
</dbReference>
<evidence type="ECO:0000313" key="2">
    <source>
        <dbReference type="EMBL" id="EFD92331.1"/>
    </source>
</evidence>
<dbReference type="InterPro" id="IPR009057">
    <property type="entry name" value="Homeodomain-like_sf"/>
</dbReference>
<dbReference type="AlphaFoldDB" id="D6GWT8"/>
<accession>D6GWT8</accession>
<dbReference type="SUPFAM" id="SSF46689">
    <property type="entry name" value="Homeodomain-like"/>
    <property type="match status" value="2"/>
</dbReference>
<evidence type="ECO:0000259" key="1">
    <source>
        <dbReference type="Pfam" id="PF13518"/>
    </source>
</evidence>
<dbReference type="Gene3D" id="1.10.10.60">
    <property type="entry name" value="Homeodomain-like"/>
    <property type="match status" value="1"/>
</dbReference>